<reference evidence="8" key="3">
    <citation type="submission" date="2025-04" db="UniProtKB">
        <authorList>
            <consortium name="RefSeq"/>
        </authorList>
    </citation>
    <scope>IDENTIFICATION</scope>
    <source>
        <strain evidence="8">Aabys</strain>
    </source>
</reference>
<evidence type="ECO:0000313" key="6">
    <source>
        <dbReference type="EnsemblMetazoa" id="MDOA003719-PA"/>
    </source>
</evidence>
<dbReference type="RefSeq" id="XP_005175634.1">
    <property type="nucleotide sequence ID" value="XM_005175577.3"/>
</dbReference>
<evidence type="ECO:0000313" key="5">
    <source>
        <dbReference type="EMBL" id="AFP59441.1"/>
    </source>
</evidence>
<dbReference type="InterPro" id="IPR036400">
    <property type="entry name" value="Cyt_B5-like_heme/steroid_sf"/>
</dbReference>
<dbReference type="FunFam" id="3.10.120.10:FF:000003">
    <property type="entry name" value="membrane-associated progesterone receptor component 1"/>
    <property type="match status" value="1"/>
</dbReference>
<dbReference type="Proteomes" id="UP001652621">
    <property type="component" value="Unplaced"/>
</dbReference>
<keyword evidence="3" id="KW-0812">Transmembrane</keyword>
<keyword evidence="3" id="KW-1133">Transmembrane helix</keyword>
<evidence type="ECO:0000256" key="3">
    <source>
        <dbReference type="SAM" id="Phobius"/>
    </source>
</evidence>
<dbReference type="OrthoDB" id="547796at2759"/>
<organism evidence="5">
    <name type="scientific">Musca domestica</name>
    <name type="common">House fly</name>
    <dbReference type="NCBI Taxonomy" id="7370"/>
    <lineage>
        <taxon>Eukaryota</taxon>
        <taxon>Metazoa</taxon>
        <taxon>Ecdysozoa</taxon>
        <taxon>Arthropoda</taxon>
        <taxon>Hexapoda</taxon>
        <taxon>Insecta</taxon>
        <taxon>Pterygota</taxon>
        <taxon>Neoptera</taxon>
        <taxon>Endopterygota</taxon>
        <taxon>Diptera</taxon>
        <taxon>Brachycera</taxon>
        <taxon>Muscomorpha</taxon>
        <taxon>Muscoidea</taxon>
        <taxon>Muscidae</taxon>
        <taxon>Musca</taxon>
    </lineage>
</organism>
<dbReference type="InterPro" id="IPR050577">
    <property type="entry name" value="MAPR/NEUFC/NENF-like"/>
</dbReference>
<evidence type="ECO:0000256" key="1">
    <source>
        <dbReference type="ARBA" id="ARBA00038357"/>
    </source>
</evidence>
<sequence length="233" mass="25749">MTADAMDQTSEASPPASMFMSIVQEIFYSPMNLALVAIIAFLVYKIIKDRIEVPSVGSQKPPEPELPKLRRDFTVAELRQYDGTGPDGRVLIAVNGNVFDVTRGKRFYGPGGPYASFAGRDASRNLATFSVAANDKDEYDDLSDLSAMEMDSVLEWEMQFKEKYDLVGKLLRKGEQPTNYEDEEEDTDKDSKASDVSSYITAASSDSKETAASASSDETIRKRNTTSTTEEVK</sequence>
<dbReference type="SUPFAM" id="SSF55856">
    <property type="entry name" value="Cytochrome b5-like heme/steroid binding domain"/>
    <property type="match status" value="1"/>
</dbReference>
<dbReference type="PANTHER" id="PTHR10281:SF106">
    <property type="entry name" value="IP06960P-RELATED"/>
    <property type="match status" value="1"/>
</dbReference>
<dbReference type="GO" id="GO:0016020">
    <property type="term" value="C:membrane"/>
    <property type="evidence" value="ECO:0007669"/>
    <property type="project" value="TreeGrafter"/>
</dbReference>
<evidence type="ECO:0000256" key="2">
    <source>
        <dbReference type="SAM" id="MobiDB-lite"/>
    </source>
</evidence>
<accession>T1P889</accession>
<keyword evidence="3" id="KW-0472">Membrane</keyword>
<dbReference type="PANTHER" id="PTHR10281">
    <property type="entry name" value="MEMBRANE-ASSOCIATED PROGESTERONE RECEPTOR COMPONENT-RELATED"/>
    <property type="match status" value="1"/>
</dbReference>
<keyword evidence="8" id="KW-0675">Receptor</keyword>
<evidence type="ECO:0000313" key="7">
    <source>
        <dbReference type="Proteomes" id="UP001652621"/>
    </source>
</evidence>
<dbReference type="GeneID" id="101887715"/>
<feature type="transmembrane region" description="Helical" evidence="3">
    <location>
        <begin position="26"/>
        <end position="44"/>
    </location>
</feature>
<dbReference type="KEGG" id="mde:101887715"/>
<evidence type="ECO:0000313" key="8">
    <source>
        <dbReference type="RefSeq" id="XP_005175634.1"/>
    </source>
</evidence>
<feature type="domain" description="Cytochrome b5 heme-binding" evidence="4">
    <location>
        <begin position="73"/>
        <end position="171"/>
    </location>
</feature>
<feature type="region of interest" description="Disordered" evidence="2">
    <location>
        <begin position="174"/>
        <end position="233"/>
    </location>
</feature>
<reference evidence="5" key="1">
    <citation type="submission" date="2012-08" db="EMBL/GenBank/DDBJ databases">
        <title>Transcriptome of adult Musca domestica launches a platform for comparative house fly gene expression and characterization of differential gene expression among resistant and susceptible house flies.</title>
        <authorList>
            <person name="Liu N."/>
            <person name="Zhang L."/>
            <person name="Li M."/>
            <person name="Reid W."/>
        </authorList>
    </citation>
    <scope>NUCLEOTIDE SEQUENCE</scope>
    <source>
        <strain evidence="5">ALHF</strain>
        <tissue evidence="5">Whole body</tissue>
    </source>
</reference>
<dbReference type="GO" id="GO:0005783">
    <property type="term" value="C:endoplasmic reticulum"/>
    <property type="evidence" value="ECO:0007669"/>
    <property type="project" value="TreeGrafter"/>
</dbReference>
<dbReference type="STRING" id="7370.T1P889"/>
<reference evidence="6" key="2">
    <citation type="submission" date="2021-01" db="UniProtKB">
        <authorList>
            <consortium name="EnsemblMetazoa"/>
        </authorList>
    </citation>
    <scope>IDENTIFICATION</scope>
    <source>
        <strain evidence="6">Aabys</strain>
    </source>
</reference>
<protein>
    <submittedName>
        <fullName evidence="5">Cytochrome b5-like protein</fullName>
    </submittedName>
    <submittedName>
        <fullName evidence="8">Membrane-associated progesterone receptor component 1</fullName>
    </submittedName>
</protein>
<gene>
    <name evidence="6" type="primary">101887715</name>
    <name evidence="8" type="synonym">LOC101887715</name>
</gene>
<dbReference type="EnsemblMetazoa" id="MDOA003719-RA">
    <property type="protein sequence ID" value="MDOA003719-PA"/>
    <property type="gene ID" value="MDOA003719"/>
</dbReference>
<dbReference type="SMART" id="SM01117">
    <property type="entry name" value="Cyt-b5"/>
    <property type="match status" value="1"/>
</dbReference>
<dbReference type="AlphaFoldDB" id="T1P889"/>
<proteinExistence type="evidence at transcript level"/>
<dbReference type="VEuPathDB" id="VectorBase:MDOMA2_009887"/>
<evidence type="ECO:0000259" key="4">
    <source>
        <dbReference type="SMART" id="SM01117"/>
    </source>
</evidence>
<dbReference type="VEuPathDB" id="VectorBase:MDOA003719"/>
<comment type="similarity">
    <text evidence="1">Belongs to the cytochrome b5 family. MAPR subfamily.</text>
</comment>
<dbReference type="InterPro" id="IPR001199">
    <property type="entry name" value="Cyt_B5-like_heme/steroid-bd"/>
</dbReference>
<dbReference type="eggNOG" id="KOG1110">
    <property type="taxonomic scope" value="Eukaryota"/>
</dbReference>
<dbReference type="EMBL" id="KA644812">
    <property type="protein sequence ID" value="AFP59441.1"/>
    <property type="molecule type" value="mRNA"/>
</dbReference>
<keyword evidence="7" id="KW-1185">Reference proteome</keyword>
<dbReference type="Gene3D" id="3.10.120.10">
    <property type="entry name" value="Cytochrome b5-like heme/steroid binding domain"/>
    <property type="match status" value="1"/>
</dbReference>
<dbReference type="Pfam" id="PF00173">
    <property type="entry name" value="Cyt-b5"/>
    <property type="match status" value="1"/>
</dbReference>
<name>T1P889_MUSDO</name>
<feature type="compositionally biased region" description="Polar residues" evidence="2">
    <location>
        <begin position="194"/>
        <end position="217"/>
    </location>
</feature>